<accession>A0ABY6LXK3</accession>
<reference evidence="2 3" key="1">
    <citation type="submission" date="2022-03" db="EMBL/GenBank/DDBJ databases">
        <title>A chromosomal length assembly of Cordylochernes scorpioides.</title>
        <authorList>
            <person name="Zeh D."/>
            <person name="Zeh J."/>
        </authorList>
    </citation>
    <scope>NUCLEOTIDE SEQUENCE [LARGE SCALE GENOMIC DNA]</scope>
    <source>
        <strain evidence="2">IN4F17</strain>
        <tissue evidence="2">Whole Body</tissue>
    </source>
</reference>
<evidence type="ECO:0000313" key="3">
    <source>
        <dbReference type="Proteomes" id="UP001235939"/>
    </source>
</evidence>
<proteinExistence type="predicted"/>
<dbReference type="Proteomes" id="UP001235939">
    <property type="component" value="Chromosome X"/>
</dbReference>
<feature type="compositionally biased region" description="Basic and acidic residues" evidence="1">
    <location>
        <begin position="212"/>
        <end position="233"/>
    </location>
</feature>
<sequence>MSCYSLKRLIKSFEETGSLEAKPRSGRPSTCKSVAVTVLQNAEAIETLSTYGELKVSDFEKRQEFAAWGFRQIDIDENWLSIVLRTDYAHFYLKGEFNIQNCLILATETPRNFTEIPLHQHRVTVLCGFTSSFIFGPIFFENINGRTFKTVFVTGERYVQLLREKVIPILQDRQALSEITFMQDGGPPHISRGAKQLLKDTEVDRTLSQPSRQDDHNEEGRKSVQIEARKSKDGGTNPPVQRNDQAIYPPTTQPKIPQNKPVRYSPPSALQRNHLPGDMPSSPNRIHKLLQALHGTSSALSGRQLKNNTVKKWVAAFKLGRISTEDEHRPGRSVESVTQENIDKIHVLVMLDRRMTVRRIEETLGILKTTVDWIMRENLGLGKLSARWVPKLLTSDQKAVWRKLFSDNLALFEANPEEFLSRFVTMDETWAHHFTPESRQQSMQWRTSGSLPPKKAKTVPSAGKVMVSVFGIPRVYFL</sequence>
<dbReference type="InterPro" id="IPR036397">
    <property type="entry name" value="RNaseH_sf"/>
</dbReference>
<dbReference type="Gene3D" id="3.30.420.10">
    <property type="entry name" value="Ribonuclease H-like superfamily/Ribonuclease H"/>
    <property type="match status" value="2"/>
</dbReference>
<dbReference type="InterPro" id="IPR052709">
    <property type="entry name" value="Transposase-MT_Hybrid"/>
</dbReference>
<name>A0ABY6LXK3_9ARAC</name>
<dbReference type="PANTHER" id="PTHR46060">
    <property type="entry name" value="MARINER MOS1 TRANSPOSASE-LIKE PROTEIN"/>
    <property type="match status" value="1"/>
</dbReference>
<dbReference type="EMBL" id="CP092886">
    <property type="protein sequence ID" value="UYV84538.1"/>
    <property type="molecule type" value="Genomic_DNA"/>
</dbReference>
<protein>
    <recommendedName>
        <fullName evidence="4">Transposase</fullName>
    </recommendedName>
</protein>
<evidence type="ECO:0000256" key="1">
    <source>
        <dbReference type="SAM" id="MobiDB-lite"/>
    </source>
</evidence>
<dbReference type="PANTHER" id="PTHR46060:SF1">
    <property type="entry name" value="MARINER MOS1 TRANSPOSASE-LIKE PROTEIN"/>
    <property type="match status" value="1"/>
</dbReference>
<evidence type="ECO:0008006" key="4">
    <source>
        <dbReference type="Google" id="ProtNLM"/>
    </source>
</evidence>
<feature type="region of interest" description="Disordered" evidence="1">
    <location>
        <begin position="205"/>
        <end position="279"/>
    </location>
</feature>
<keyword evidence="3" id="KW-1185">Reference proteome</keyword>
<evidence type="ECO:0000313" key="2">
    <source>
        <dbReference type="EMBL" id="UYV84538.1"/>
    </source>
</evidence>
<organism evidence="2 3">
    <name type="scientific">Cordylochernes scorpioides</name>
    <dbReference type="NCBI Taxonomy" id="51811"/>
    <lineage>
        <taxon>Eukaryota</taxon>
        <taxon>Metazoa</taxon>
        <taxon>Ecdysozoa</taxon>
        <taxon>Arthropoda</taxon>
        <taxon>Chelicerata</taxon>
        <taxon>Arachnida</taxon>
        <taxon>Pseudoscorpiones</taxon>
        <taxon>Cheliferoidea</taxon>
        <taxon>Chernetidae</taxon>
        <taxon>Cordylochernes</taxon>
    </lineage>
</organism>
<gene>
    <name evidence="2" type="ORF">LAZ67_X002509</name>
</gene>